<dbReference type="EMBL" id="VJMJ01000164">
    <property type="protein sequence ID" value="KAF0729392.1"/>
    <property type="molecule type" value="Genomic_DNA"/>
</dbReference>
<dbReference type="VEuPathDB" id="FungiDB:AeMF1_002001"/>
<reference evidence="1 2" key="1">
    <citation type="submission" date="2019-07" db="EMBL/GenBank/DDBJ databases">
        <title>Genomics analysis of Aphanomyces spp. identifies a new class of oomycete effector associated with host adaptation.</title>
        <authorList>
            <person name="Gaulin E."/>
        </authorList>
    </citation>
    <scope>NUCLEOTIDE SEQUENCE [LARGE SCALE GENOMIC DNA]</scope>
    <source>
        <strain evidence="1 2">ATCC 201684</strain>
    </source>
</reference>
<evidence type="ECO:0000313" key="1">
    <source>
        <dbReference type="EMBL" id="KAF0729392.1"/>
    </source>
</evidence>
<proteinExistence type="predicted"/>
<organism evidence="1 2">
    <name type="scientific">Aphanomyces euteiches</name>
    <dbReference type="NCBI Taxonomy" id="100861"/>
    <lineage>
        <taxon>Eukaryota</taxon>
        <taxon>Sar</taxon>
        <taxon>Stramenopiles</taxon>
        <taxon>Oomycota</taxon>
        <taxon>Saprolegniomycetes</taxon>
        <taxon>Saprolegniales</taxon>
        <taxon>Verrucalvaceae</taxon>
        <taxon>Aphanomyces</taxon>
    </lineage>
</organism>
<sequence length="178" mass="20015">MLSYDNEDQSAKRVSTTLLSPTSVGELRRDIARSQRRRHRVTFSTATTFEFPVAFGASALPKEREPSVGMTQIHSNMYMTDISNDNTECKRGIEMKLANLERMALLKAAAVDAHEIAAYCREAAEIRQSRQEAAHEEHRARRRKREAASALLQLAGYDIVEASSTKRHRVLHVTNSSA</sequence>
<accession>A0A6G0WPT2</accession>
<name>A0A6G0WPT2_9STRA</name>
<keyword evidence="2" id="KW-1185">Reference proteome</keyword>
<gene>
    <name evidence="1" type="ORF">Ae201684_012894</name>
</gene>
<comment type="caution">
    <text evidence="1">The sequence shown here is derived from an EMBL/GenBank/DDBJ whole genome shotgun (WGS) entry which is preliminary data.</text>
</comment>
<protein>
    <submittedName>
        <fullName evidence="1">Uncharacterized protein</fullName>
    </submittedName>
</protein>
<dbReference type="AlphaFoldDB" id="A0A6G0WPT2"/>
<evidence type="ECO:0000313" key="2">
    <source>
        <dbReference type="Proteomes" id="UP000481153"/>
    </source>
</evidence>
<dbReference type="Proteomes" id="UP000481153">
    <property type="component" value="Unassembled WGS sequence"/>
</dbReference>